<dbReference type="EMBL" id="AP022870">
    <property type="protein sequence ID" value="BCB79265.1"/>
    <property type="molecule type" value="Genomic_DNA"/>
</dbReference>
<feature type="domain" description="YdbS-like PH" evidence="2">
    <location>
        <begin position="180"/>
        <end position="256"/>
    </location>
</feature>
<keyword evidence="4" id="KW-1185">Reference proteome</keyword>
<name>A0A6F8XZL3_9ACTN</name>
<keyword evidence="1" id="KW-0812">Transmembrane</keyword>
<feature type="transmembrane region" description="Helical" evidence="1">
    <location>
        <begin position="6"/>
        <end position="23"/>
    </location>
</feature>
<reference evidence="3 4" key="1">
    <citation type="submission" date="2020-03" db="EMBL/GenBank/DDBJ databases">
        <title>Whole genome shotgun sequence of Phytohabitans flavus NBRC 107702.</title>
        <authorList>
            <person name="Komaki H."/>
            <person name="Tamura T."/>
        </authorList>
    </citation>
    <scope>NUCLEOTIDE SEQUENCE [LARGE SCALE GENOMIC DNA]</scope>
    <source>
        <strain evidence="3 4">NBRC 107702</strain>
    </source>
</reference>
<dbReference type="Pfam" id="PF03703">
    <property type="entry name" value="bPH_2"/>
    <property type="match status" value="1"/>
</dbReference>
<evidence type="ECO:0000256" key="1">
    <source>
        <dbReference type="SAM" id="Phobius"/>
    </source>
</evidence>
<dbReference type="AlphaFoldDB" id="A0A6F8XZL3"/>
<gene>
    <name evidence="3" type="ORF">Pflav_056750</name>
</gene>
<evidence type="ECO:0000313" key="3">
    <source>
        <dbReference type="EMBL" id="BCB79265.1"/>
    </source>
</evidence>
<feature type="transmembrane region" description="Helical" evidence="1">
    <location>
        <begin position="132"/>
        <end position="154"/>
    </location>
</feature>
<dbReference type="Proteomes" id="UP000502508">
    <property type="component" value="Chromosome"/>
</dbReference>
<organism evidence="3 4">
    <name type="scientific">Phytohabitans flavus</name>
    <dbReference type="NCBI Taxonomy" id="1076124"/>
    <lineage>
        <taxon>Bacteria</taxon>
        <taxon>Bacillati</taxon>
        <taxon>Actinomycetota</taxon>
        <taxon>Actinomycetes</taxon>
        <taxon>Micromonosporales</taxon>
        <taxon>Micromonosporaceae</taxon>
    </lineage>
</organism>
<keyword evidence="1" id="KW-0472">Membrane</keyword>
<proteinExistence type="predicted"/>
<keyword evidence="1" id="KW-1133">Transmembrane helix</keyword>
<protein>
    <recommendedName>
        <fullName evidence="2">YdbS-like PH domain-containing protein</fullName>
    </recommendedName>
</protein>
<accession>A0A6F8XZL3</accession>
<reference evidence="3 4" key="2">
    <citation type="submission" date="2020-03" db="EMBL/GenBank/DDBJ databases">
        <authorList>
            <person name="Ichikawa N."/>
            <person name="Kimura A."/>
            <person name="Kitahashi Y."/>
            <person name="Uohara A."/>
        </authorList>
    </citation>
    <scope>NUCLEOTIDE SEQUENCE [LARGE SCALE GENOMIC DNA]</scope>
    <source>
        <strain evidence="3 4">NBRC 107702</strain>
    </source>
</reference>
<dbReference type="PANTHER" id="PTHR34473">
    <property type="entry name" value="UPF0699 TRANSMEMBRANE PROTEIN YDBS"/>
    <property type="match status" value="1"/>
</dbReference>
<dbReference type="PANTHER" id="PTHR34473:SF2">
    <property type="entry name" value="UPF0699 TRANSMEMBRANE PROTEIN YDBT"/>
    <property type="match status" value="1"/>
</dbReference>
<dbReference type="KEGG" id="pfla:Pflav_056750"/>
<dbReference type="RefSeq" id="WP_197938755.1">
    <property type="nucleotide sequence ID" value="NZ_AP022870.1"/>
</dbReference>
<evidence type="ECO:0000313" key="4">
    <source>
        <dbReference type="Proteomes" id="UP000502508"/>
    </source>
</evidence>
<sequence>MAIGLVLGVIGSLGLWVELWWGFRLTRQSGNLLVRRGLLTRRSLTLEERRLRGIEVVEPLGARLADGARLDAVASGFTVSIDEQRNDPRTLLPVVPKELAHRVAAEILREPMTPTEAAILTPHPPAARRRRLVWAVGAAVGVALVLAVLGLLLVEALLHLAWISAVVLIPAAVWMGLDAYRALGHGIAGEYLVARQGSVRRSTVALRRDGVIGWVVTSSPMQRRAGLVTLTATTAANHGGYKIPDAGEAQALTLADRAVPDLISPFLDVKQGVGAAPRQAARQPTP</sequence>
<dbReference type="InterPro" id="IPR005182">
    <property type="entry name" value="YdbS-like_PH"/>
</dbReference>
<feature type="transmembrane region" description="Helical" evidence="1">
    <location>
        <begin position="160"/>
        <end position="177"/>
    </location>
</feature>
<evidence type="ECO:0000259" key="2">
    <source>
        <dbReference type="Pfam" id="PF03703"/>
    </source>
</evidence>